<evidence type="ECO:0000256" key="1">
    <source>
        <dbReference type="ARBA" id="ARBA00006484"/>
    </source>
</evidence>
<protein>
    <submittedName>
        <fullName evidence="5">Putative short chain dehydrogenase</fullName>
    </submittedName>
</protein>
<dbReference type="FunFam" id="3.40.50.720:FF:000084">
    <property type="entry name" value="Short-chain dehydrogenase reductase"/>
    <property type="match status" value="1"/>
</dbReference>
<dbReference type="GO" id="GO:0016491">
    <property type="term" value="F:oxidoreductase activity"/>
    <property type="evidence" value="ECO:0007669"/>
    <property type="project" value="UniProtKB-KW"/>
</dbReference>
<reference evidence="5 6" key="1">
    <citation type="submission" date="2015-03" db="EMBL/GenBank/DDBJ databases">
        <authorList>
            <person name="Morales-Cruz A."/>
            <person name="Amrine K.C."/>
            <person name="Cantu D."/>
        </authorList>
    </citation>
    <scope>NUCLEOTIDE SEQUENCE [LARGE SCALE GENOMIC DNA]</scope>
    <source>
        <strain evidence="5">DS831</strain>
    </source>
</reference>
<reference evidence="5 6" key="2">
    <citation type="submission" date="2015-05" db="EMBL/GenBank/DDBJ databases">
        <title>Distinctive expansion of gene families associated with plant cell wall degradation and secondary metabolism in the genomes of grapevine trunk pathogens.</title>
        <authorList>
            <person name="Lawrence D.P."/>
            <person name="Travadon R."/>
            <person name="Rolshausen P.E."/>
            <person name="Baumgartner K."/>
        </authorList>
    </citation>
    <scope>NUCLEOTIDE SEQUENCE [LARGE SCALE GENOMIC DNA]</scope>
    <source>
        <strain evidence="5">DS831</strain>
    </source>
</reference>
<gene>
    <name evidence="5" type="ORF">UCDDS831_g09374</name>
</gene>
<name>A0A0G2DPT2_9PEZI</name>
<evidence type="ECO:0000313" key="5">
    <source>
        <dbReference type="EMBL" id="KKY13052.1"/>
    </source>
</evidence>
<dbReference type="EMBL" id="LAQI01000512">
    <property type="protein sequence ID" value="KKY13052.1"/>
    <property type="molecule type" value="Genomic_DNA"/>
</dbReference>
<dbReference type="InterPro" id="IPR002347">
    <property type="entry name" value="SDR_fam"/>
</dbReference>
<dbReference type="Pfam" id="PF00106">
    <property type="entry name" value="adh_short"/>
    <property type="match status" value="1"/>
</dbReference>
<proteinExistence type="inferred from homology"/>
<dbReference type="PRINTS" id="PR00081">
    <property type="entry name" value="GDHRDH"/>
</dbReference>
<sequence length="255" mass="26651">MDFSGKVVLVTGSAGGLGKAIAEAYLNAGAKVSICDINQDRLNVTAGEFKRTHGNDKLLATATDVTNETSVNEVFTKTIEKFGRLDIMVNNAGIADKFDPVGDVDRSLWDRVLAINLTAPFLFCKLAVNQFLAQEPAGGIIVNIASVASLKTAIAGAAYTASKHGLLGLTKNTAAMYNAKNIRAVAVLPGGMQTNIVDAMATGMNAEGYAVAQKQMIQSLNDVRDVAQTVLFYSSPSAKGSNGAAVSVDGGWLSF</sequence>
<evidence type="ECO:0000313" key="6">
    <source>
        <dbReference type="Proteomes" id="UP000034182"/>
    </source>
</evidence>
<dbReference type="PROSITE" id="PS00061">
    <property type="entry name" value="ADH_SHORT"/>
    <property type="match status" value="1"/>
</dbReference>
<evidence type="ECO:0000256" key="4">
    <source>
        <dbReference type="RuleBase" id="RU000363"/>
    </source>
</evidence>
<dbReference type="AlphaFoldDB" id="A0A0G2DPT2"/>
<keyword evidence="3" id="KW-0560">Oxidoreductase</keyword>
<dbReference type="Gene3D" id="3.40.50.720">
    <property type="entry name" value="NAD(P)-binding Rossmann-like Domain"/>
    <property type="match status" value="1"/>
</dbReference>
<comment type="caution">
    <text evidence="5">The sequence shown here is derived from an EMBL/GenBank/DDBJ whole genome shotgun (WGS) entry which is preliminary data.</text>
</comment>
<dbReference type="InterPro" id="IPR036291">
    <property type="entry name" value="NAD(P)-bd_dom_sf"/>
</dbReference>
<dbReference type="InterPro" id="IPR020904">
    <property type="entry name" value="Sc_DH/Rdtase_CS"/>
</dbReference>
<comment type="similarity">
    <text evidence="1 4">Belongs to the short-chain dehydrogenases/reductases (SDR) family.</text>
</comment>
<evidence type="ECO:0000256" key="3">
    <source>
        <dbReference type="ARBA" id="ARBA00023002"/>
    </source>
</evidence>
<evidence type="ECO:0000256" key="2">
    <source>
        <dbReference type="ARBA" id="ARBA00022857"/>
    </source>
</evidence>
<dbReference type="PANTHER" id="PTHR24321">
    <property type="entry name" value="DEHYDROGENASES, SHORT CHAIN"/>
    <property type="match status" value="1"/>
</dbReference>
<dbReference type="CDD" id="cd05233">
    <property type="entry name" value="SDR_c"/>
    <property type="match status" value="1"/>
</dbReference>
<organism evidence="5 6">
    <name type="scientific">Diplodia seriata</name>
    <dbReference type="NCBI Taxonomy" id="420778"/>
    <lineage>
        <taxon>Eukaryota</taxon>
        <taxon>Fungi</taxon>
        <taxon>Dikarya</taxon>
        <taxon>Ascomycota</taxon>
        <taxon>Pezizomycotina</taxon>
        <taxon>Dothideomycetes</taxon>
        <taxon>Dothideomycetes incertae sedis</taxon>
        <taxon>Botryosphaeriales</taxon>
        <taxon>Botryosphaeriaceae</taxon>
        <taxon>Diplodia</taxon>
    </lineage>
</organism>
<dbReference type="Proteomes" id="UP000034182">
    <property type="component" value="Unassembled WGS sequence"/>
</dbReference>
<dbReference type="PANTHER" id="PTHR24321:SF8">
    <property type="entry name" value="ESTRADIOL 17-BETA-DEHYDROGENASE 8-RELATED"/>
    <property type="match status" value="1"/>
</dbReference>
<dbReference type="PRINTS" id="PR00080">
    <property type="entry name" value="SDRFAMILY"/>
</dbReference>
<dbReference type="SUPFAM" id="SSF51735">
    <property type="entry name" value="NAD(P)-binding Rossmann-fold domains"/>
    <property type="match status" value="1"/>
</dbReference>
<accession>A0A0G2DPT2</accession>
<keyword evidence="2" id="KW-0521">NADP</keyword>